<feature type="region of interest" description="Disordered" evidence="1">
    <location>
        <begin position="210"/>
        <end position="269"/>
    </location>
</feature>
<sequence length="269" mass="28194">MTNNKDESDKKFEAEKKPTTQQDEGDVGNPNAVVAMSAPLLARANPRQEVGEQQCRVQPFSSDQDQVGGSQNPMPPPPPHFRAIQAPGGDGAKGSIGVSPAVTFMDGGSSGGGGVLVGGGAAAAPSVRPISDNRSSTSGIPLKRKSDVVAPPGVRPICSVCRRDFYSWKALFGHMRSHPERQWRGCFPPPVEQPQQEQALSAPLPAAYAEAGGAQGGTTRGLNIDLNEPHGPTVDDGAAHTPPLENKKDGRPADFDINKIPPSDDEDIA</sequence>
<feature type="region of interest" description="Disordered" evidence="1">
    <location>
        <begin position="1"/>
        <end position="92"/>
    </location>
</feature>
<protein>
    <recommendedName>
        <fullName evidence="2">C2H2-type domain-containing protein</fullName>
    </recommendedName>
</protein>
<dbReference type="InterPro" id="IPR013087">
    <property type="entry name" value="Znf_C2H2_type"/>
</dbReference>
<evidence type="ECO:0000256" key="1">
    <source>
        <dbReference type="SAM" id="MobiDB-lite"/>
    </source>
</evidence>
<reference evidence="4" key="1">
    <citation type="submission" date="2013-01" db="EMBL/GenBank/DDBJ databases">
        <title>Draft Genome Sequence of a Mulberry Tree, Morus notabilis C.K. Schneid.</title>
        <authorList>
            <person name="He N."/>
            <person name="Zhao S."/>
        </authorList>
    </citation>
    <scope>NUCLEOTIDE SEQUENCE</scope>
</reference>
<dbReference type="PROSITE" id="PS00028">
    <property type="entry name" value="ZINC_FINGER_C2H2_1"/>
    <property type="match status" value="1"/>
</dbReference>
<feature type="compositionally biased region" description="Polar residues" evidence="1">
    <location>
        <begin position="55"/>
        <end position="72"/>
    </location>
</feature>
<dbReference type="AlphaFoldDB" id="W9SMQ7"/>
<feature type="compositionally biased region" description="Basic and acidic residues" evidence="1">
    <location>
        <begin position="1"/>
        <end position="18"/>
    </location>
</feature>
<dbReference type="KEGG" id="mnt:21409221"/>
<dbReference type="PANTHER" id="PTHR47591:SF13">
    <property type="entry name" value="OS02G0293900 PROTEIN"/>
    <property type="match status" value="1"/>
</dbReference>
<proteinExistence type="predicted"/>
<feature type="compositionally biased region" description="Basic and acidic residues" evidence="1">
    <location>
        <begin position="245"/>
        <end position="257"/>
    </location>
</feature>
<dbReference type="eggNOG" id="KOG1721">
    <property type="taxonomic scope" value="Eukaryota"/>
</dbReference>
<evidence type="ECO:0000259" key="2">
    <source>
        <dbReference type="PROSITE" id="PS00028"/>
    </source>
</evidence>
<dbReference type="OrthoDB" id="1194687at2759"/>
<gene>
    <name evidence="3" type="ORF">L484_026573</name>
</gene>
<evidence type="ECO:0000313" key="3">
    <source>
        <dbReference type="EMBL" id="EXC35252.1"/>
    </source>
</evidence>
<dbReference type="STRING" id="981085.W9SMQ7"/>
<feature type="domain" description="C2H2-type" evidence="2">
    <location>
        <begin position="158"/>
        <end position="178"/>
    </location>
</feature>
<feature type="region of interest" description="Disordered" evidence="1">
    <location>
        <begin position="124"/>
        <end position="144"/>
    </location>
</feature>
<organism evidence="3 4">
    <name type="scientific">Morus notabilis</name>
    <dbReference type="NCBI Taxonomy" id="981085"/>
    <lineage>
        <taxon>Eukaryota</taxon>
        <taxon>Viridiplantae</taxon>
        <taxon>Streptophyta</taxon>
        <taxon>Embryophyta</taxon>
        <taxon>Tracheophyta</taxon>
        <taxon>Spermatophyta</taxon>
        <taxon>Magnoliopsida</taxon>
        <taxon>eudicotyledons</taxon>
        <taxon>Gunneridae</taxon>
        <taxon>Pentapetalae</taxon>
        <taxon>rosids</taxon>
        <taxon>fabids</taxon>
        <taxon>Rosales</taxon>
        <taxon>Moraceae</taxon>
        <taxon>Moreae</taxon>
        <taxon>Morus</taxon>
    </lineage>
</organism>
<dbReference type="Proteomes" id="UP000030645">
    <property type="component" value="Unassembled WGS sequence"/>
</dbReference>
<evidence type="ECO:0000313" key="4">
    <source>
        <dbReference type="Proteomes" id="UP000030645"/>
    </source>
</evidence>
<keyword evidence="4" id="KW-1185">Reference proteome</keyword>
<accession>W9SMQ7</accession>
<name>W9SMQ7_9ROSA</name>
<dbReference type="PANTHER" id="PTHR47591">
    <property type="entry name" value="ZINC FINGER PROTEIN ZAT2-RELATED"/>
    <property type="match status" value="1"/>
</dbReference>
<dbReference type="EMBL" id="KE346358">
    <property type="protein sequence ID" value="EXC35252.1"/>
    <property type="molecule type" value="Genomic_DNA"/>
</dbReference>